<keyword evidence="2" id="KW-0436">Ligase</keyword>
<dbReference type="PROSITE" id="PS51733">
    <property type="entry name" value="BPL_LPL_CATALYTIC"/>
    <property type="match status" value="1"/>
</dbReference>
<dbReference type="PANTHER" id="PTHR12835:SF5">
    <property type="entry name" value="BIOTIN--PROTEIN LIGASE"/>
    <property type="match status" value="1"/>
</dbReference>
<proteinExistence type="predicted"/>
<dbReference type="SUPFAM" id="SSF55681">
    <property type="entry name" value="Class II aaRS and biotin synthetases"/>
    <property type="match status" value="1"/>
</dbReference>
<dbReference type="InterPro" id="IPR004143">
    <property type="entry name" value="BPL_LPL_catalytic"/>
</dbReference>
<dbReference type="Pfam" id="PF09825">
    <property type="entry name" value="BPL_N"/>
    <property type="match status" value="1"/>
</dbReference>
<dbReference type="InterPro" id="IPR045864">
    <property type="entry name" value="aa-tRNA-synth_II/BPL/LPL"/>
</dbReference>
<dbReference type="AlphaFoldDB" id="A0A0J9X5Q0"/>
<dbReference type="PANTHER" id="PTHR12835">
    <property type="entry name" value="BIOTIN PROTEIN LIGASE"/>
    <property type="match status" value="1"/>
</dbReference>
<dbReference type="Gene3D" id="3.30.930.10">
    <property type="entry name" value="Bira Bifunctional Protein, Domain 2"/>
    <property type="match status" value="1"/>
</dbReference>
<accession>A0A0J9X5Q0</accession>
<keyword evidence="3" id="KW-1185">Reference proteome</keyword>
<organism evidence="2 3">
    <name type="scientific">Geotrichum candidum</name>
    <name type="common">Oospora lactis</name>
    <name type="synonym">Dipodascus geotrichum</name>
    <dbReference type="NCBI Taxonomy" id="1173061"/>
    <lineage>
        <taxon>Eukaryota</taxon>
        <taxon>Fungi</taxon>
        <taxon>Dikarya</taxon>
        <taxon>Ascomycota</taxon>
        <taxon>Saccharomycotina</taxon>
        <taxon>Dipodascomycetes</taxon>
        <taxon>Dipodascales</taxon>
        <taxon>Dipodascaceae</taxon>
        <taxon>Geotrichum</taxon>
    </lineage>
</organism>
<reference evidence="2" key="1">
    <citation type="submission" date="2014-03" db="EMBL/GenBank/DDBJ databases">
        <authorList>
            <person name="Casaregola S."/>
        </authorList>
    </citation>
    <scope>NUCLEOTIDE SEQUENCE [LARGE SCALE GENOMIC DNA]</scope>
    <source>
        <strain evidence="2">CLIB 918</strain>
    </source>
</reference>
<dbReference type="InterPro" id="IPR019197">
    <property type="entry name" value="Biotin-prot_ligase_N"/>
</dbReference>
<dbReference type="GO" id="GO:0005737">
    <property type="term" value="C:cytoplasm"/>
    <property type="evidence" value="ECO:0007669"/>
    <property type="project" value="TreeGrafter"/>
</dbReference>
<name>A0A0J9X5Q0_GEOCN</name>
<dbReference type="STRING" id="1173061.A0A0J9X5Q0"/>
<dbReference type="OrthoDB" id="10250105at2759"/>
<dbReference type="Proteomes" id="UP000242525">
    <property type="component" value="Unassembled WGS sequence"/>
</dbReference>
<evidence type="ECO:0000313" key="2">
    <source>
        <dbReference type="EMBL" id="CDO52060.1"/>
    </source>
</evidence>
<dbReference type="InterPro" id="IPR029062">
    <property type="entry name" value="Class_I_gatase-like"/>
</dbReference>
<dbReference type="SUPFAM" id="SSF52317">
    <property type="entry name" value="Class I glutamine amidotransferase-like"/>
    <property type="match status" value="2"/>
</dbReference>
<dbReference type="EMBL" id="CCBN010000002">
    <property type="protein sequence ID" value="CDO52060.1"/>
    <property type="molecule type" value="Genomic_DNA"/>
</dbReference>
<sequence>MNVLVYSGPGTTPDSVKHCTDTLRRLLSPYYAILNVNSSTLLTEPWPSYTSLLVFPGGADLQYCREFNGKGNQLITKYIRQGGRYIGFCAGAYYGSGRVEFEVGSREMEVSGPRELKFFPGTARGAVFKGFQYGTHENAVAANVAVDKSLFENTDKDFPSTFPVYSNGGCLFVDAEKYKRNGIEVLARYTDQLAVKGSDEDSDTLLDATKPAAVIYTKVGNGSVVLSGIHPEFSPELLQRYPSNEKYTDTLNQLAGAQASRLSFLKSVFIKMGLKVDPSPTPIPGLSRLSLTALDRSVLPPLIKTLQDELGQQGTNLIKGFNDTFRIWDANQERLNKEDHQDEGQTDDERFNPDLDKVIKDIDVYYNGYPDNKISSHFNHELYYSSLQKFNNAEGEAASYIDKIGNIVLYGDVVTSTSTMLYKNFNLLRLLPAGFAAVGSVQLSGRGRGNNVWVNPPGVLATSTVHKMPLHDRNNLPAPLVFVQYIVSLAMVEAIRSFDSGFEDFPVKLKWPNDVYCENPDFKQDSKDEDNLEFYKVGGLLINSNVLDNQYVLVAGLGVNVSNYAPSISLNTIVNKLNSGVRKTKNLPPLRHFTIEELLAKYYVILGAMFTKFRFMGFGAFEDLYYKRWLHSNKIVTLEQHNNVKAKIIGISKDYGMLIVEEVDRNNKPIGKTYELQPDGNSFDMMKGLLKKKA</sequence>
<dbReference type="GO" id="GO:0004077">
    <property type="term" value="F:biotin--[biotin carboxyl-carrier protein] ligase activity"/>
    <property type="evidence" value="ECO:0007669"/>
    <property type="project" value="TreeGrafter"/>
</dbReference>
<dbReference type="CDD" id="cd03144">
    <property type="entry name" value="GATase1_ScBLP_like"/>
    <property type="match status" value="1"/>
</dbReference>
<dbReference type="Pfam" id="PF03099">
    <property type="entry name" value="BPL_LplA_LipB"/>
    <property type="match status" value="1"/>
</dbReference>
<feature type="domain" description="BPL/LPL catalytic" evidence="1">
    <location>
        <begin position="399"/>
        <end position="614"/>
    </location>
</feature>
<protein>
    <submittedName>
        <fullName evidence="2">Similar to Saccharomyces cerevisiae YDL141W BPL1 Biotin:apoprotein ligase</fullName>
    </submittedName>
</protein>
<evidence type="ECO:0000313" key="3">
    <source>
        <dbReference type="Proteomes" id="UP000242525"/>
    </source>
</evidence>
<evidence type="ECO:0000259" key="1">
    <source>
        <dbReference type="PROSITE" id="PS51733"/>
    </source>
</evidence>
<gene>
    <name evidence="2" type="ORF">BN980_GECA02s05268g</name>
</gene>
<dbReference type="Gene3D" id="3.40.50.880">
    <property type="match status" value="1"/>
</dbReference>
<comment type="caution">
    <text evidence="2">The sequence shown here is derived from an EMBL/GenBank/DDBJ whole genome shotgun (WGS) entry which is preliminary data.</text>
</comment>